<reference evidence="10 12" key="1">
    <citation type="submission" date="2008-03" db="EMBL/GenBank/DDBJ databases">
        <title>Annotation of Ixodes scapularis.</title>
        <authorList>
            <consortium name="Ixodes scapularis Genome Project Consortium"/>
            <person name="Caler E."/>
            <person name="Hannick L.I."/>
            <person name="Bidwell S."/>
            <person name="Joardar V."/>
            <person name="Thiagarajan M."/>
            <person name="Amedeo P."/>
            <person name="Galinsky K.J."/>
            <person name="Schobel S."/>
            <person name="Inman J."/>
            <person name="Hostetler J."/>
            <person name="Miller J."/>
            <person name="Hammond M."/>
            <person name="Megy K."/>
            <person name="Lawson D."/>
            <person name="Kodira C."/>
            <person name="Sutton G."/>
            <person name="Meyer J."/>
            <person name="Hill C.A."/>
            <person name="Birren B."/>
            <person name="Nene V."/>
            <person name="Collins F."/>
            <person name="Alarcon-Chaidez F."/>
            <person name="Wikel S."/>
            <person name="Strausberg R."/>
        </authorList>
    </citation>
    <scope>NUCLEOTIDE SEQUENCE [LARGE SCALE GENOMIC DNA]</scope>
    <source>
        <strain evidence="12">Wikel</strain>
        <strain evidence="10">Wikel colony</strain>
    </source>
</reference>
<evidence type="ECO:0000313" key="10">
    <source>
        <dbReference type="EMBL" id="EEC17885.1"/>
    </source>
</evidence>
<dbReference type="EMBL" id="ABJB010668413">
    <property type="status" value="NOT_ANNOTATED_CDS"/>
    <property type="molecule type" value="Genomic_DNA"/>
</dbReference>
<dbReference type="EMBL" id="DS930249">
    <property type="protein sequence ID" value="EEC17885.1"/>
    <property type="molecule type" value="Genomic_DNA"/>
</dbReference>
<keyword evidence="5" id="KW-0560">Oxidoreductase</keyword>
<evidence type="ECO:0000256" key="3">
    <source>
        <dbReference type="ARBA" id="ARBA00022723"/>
    </source>
</evidence>
<dbReference type="HOGENOM" id="CLU_088177_0_0_1"/>
<organism>
    <name type="scientific">Ixodes scapularis</name>
    <name type="common">Black-legged tick</name>
    <name type="synonym">Deer tick</name>
    <dbReference type="NCBI Taxonomy" id="6945"/>
    <lineage>
        <taxon>Eukaryota</taxon>
        <taxon>Metazoa</taxon>
        <taxon>Ecdysozoa</taxon>
        <taxon>Arthropoda</taxon>
        <taxon>Chelicerata</taxon>
        <taxon>Arachnida</taxon>
        <taxon>Acari</taxon>
        <taxon>Parasitiformes</taxon>
        <taxon>Ixodida</taxon>
        <taxon>Ixodoidea</taxon>
        <taxon>Ixodidae</taxon>
        <taxon>Ixodinae</taxon>
        <taxon>Ixodes</taxon>
    </lineage>
</organism>
<keyword evidence="8" id="KW-1015">Disulfide bond</keyword>
<reference evidence="11" key="2">
    <citation type="submission" date="2020-05" db="UniProtKB">
        <authorList>
            <consortium name="EnsemblMetazoa"/>
        </authorList>
    </citation>
    <scope>IDENTIFICATION</scope>
    <source>
        <strain evidence="11">wikel</strain>
    </source>
</reference>
<dbReference type="GO" id="GO:0046872">
    <property type="term" value="F:metal ion binding"/>
    <property type="evidence" value="ECO:0007669"/>
    <property type="project" value="UniProtKB-KW"/>
</dbReference>
<evidence type="ECO:0000256" key="6">
    <source>
        <dbReference type="ARBA" id="ARBA00023004"/>
    </source>
</evidence>
<keyword evidence="3" id="KW-0479">Metal-binding</keyword>
<evidence type="ECO:0000313" key="11">
    <source>
        <dbReference type="EnsemblMetazoa" id="ISCW013502-PA"/>
    </source>
</evidence>
<dbReference type="VEuPathDB" id="VectorBase:ISCW013502"/>
<keyword evidence="4" id="KW-0671">Queuosine biosynthesis</keyword>
<accession>B7QGB3</accession>
<dbReference type="PANTHER" id="PTHR36701">
    <property type="entry name" value="EPOXYQUEUOSINE REDUCTASE QUEH"/>
    <property type="match status" value="1"/>
</dbReference>
<dbReference type="PaxDb" id="6945-B7QGB3"/>
<proteinExistence type="inferred from homology"/>
<evidence type="ECO:0008006" key="13">
    <source>
        <dbReference type="Google" id="ProtNLM"/>
    </source>
</evidence>
<dbReference type="InParanoid" id="B7QGB3"/>
<dbReference type="EMBL" id="ABJB011015058">
    <property type="status" value="NOT_ANNOTATED_CDS"/>
    <property type="molecule type" value="Genomic_DNA"/>
</dbReference>
<evidence type="ECO:0000313" key="12">
    <source>
        <dbReference type="Proteomes" id="UP000001555"/>
    </source>
</evidence>
<keyword evidence="9" id="KW-0676">Redox-active center</keyword>
<dbReference type="GO" id="GO:0016491">
    <property type="term" value="F:oxidoreductase activity"/>
    <property type="evidence" value="ECO:0007669"/>
    <property type="project" value="UniProtKB-KW"/>
</dbReference>
<dbReference type="Proteomes" id="UP000001555">
    <property type="component" value="Unassembled WGS sequence"/>
</dbReference>
<dbReference type="PANTHER" id="PTHR36701:SF1">
    <property type="entry name" value="EPOXYQUEUOSINE REDUCTASE QUEH"/>
    <property type="match status" value="1"/>
</dbReference>
<keyword evidence="2" id="KW-0819">tRNA processing</keyword>
<dbReference type="HAMAP" id="MF_02089">
    <property type="entry name" value="QueH"/>
    <property type="match status" value="1"/>
</dbReference>
<sequence length="226" mass="26728">MPEKREKLLLHSCCAPCSGEVMEALHASGIEYTVFFYNPNIHPVREYELRKQENIRFAEQHGIEFIDADYDVDNWFERVRGLEHAPERGERCTVCFDMRFERTALYAHENGYDIISSVLGISRWKDMNQINDCGERAAARYPEMKYWTYNWRKGGGSQRMLEISKRENFYQQEYCGCVYSLRDTNRHRRSQGRPRVEIDVAGFFHIDRLAQKCTLGKQQPQTKYDA</sequence>
<keyword evidence="12" id="KW-1185">Reference proteome</keyword>
<dbReference type="STRING" id="6945.B7QGB3"/>
<dbReference type="GO" id="GO:0051539">
    <property type="term" value="F:4 iron, 4 sulfur cluster binding"/>
    <property type="evidence" value="ECO:0007669"/>
    <property type="project" value="UniProtKB-KW"/>
</dbReference>
<evidence type="ECO:0000256" key="4">
    <source>
        <dbReference type="ARBA" id="ARBA00022785"/>
    </source>
</evidence>
<dbReference type="InterPro" id="IPR003828">
    <property type="entry name" value="QueH"/>
</dbReference>
<dbReference type="Pfam" id="PF02677">
    <property type="entry name" value="QueH"/>
    <property type="match status" value="1"/>
</dbReference>
<dbReference type="GO" id="GO:0008616">
    <property type="term" value="P:tRNA queuosine(34) biosynthetic process"/>
    <property type="evidence" value="ECO:0007669"/>
    <property type="project" value="UniProtKB-KW"/>
</dbReference>
<name>B7QGB3_IXOSC</name>
<evidence type="ECO:0000256" key="1">
    <source>
        <dbReference type="ARBA" id="ARBA00022485"/>
    </source>
</evidence>
<keyword evidence="1" id="KW-0004">4Fe-4S</keyword>
<evidence type="ECO:0000256" key="7">
    <source>
        <dbReference type="ARBA" id="ARBA00023014"/>
    </source>
</evidence>
<gene>
    <name evidence="10" type="ORF">IscW_ISCW013502</name>
</gene>
<keyword evidence="6" id="KW-0408">Iron</keyword>
<evidence type="ECO:0000256" key="9">
    <source>
        <dbReference type="ARBA" id="ARBA00023284"/>
    </source>
</evidence>
<evidence type="ECO:0000256" key="8">
    <source>
        <dbReference type="ARBA" id="ARBA00023157"/>
    </source>
</evidence>
<dbReference type="AlphaFoldDB" id="B7QGB3"/>
<dbReference type="EnsemblMetazoa" id="ISCW013502-RA">
    <property type="protein sequence ID" value="ISCW013502-PA"/>
    <property type="gene ID" value="ISCW013502"/>
</dbReference>
<protein>
    <recommendedName>
        <fullName evidence="13">Epoxyqueuosine reductase QueH</fullName>
    </recommendedName>
</protein>
<keyword evidence="7" id="KW-0411">Iron-sulfur</keyword>
<evidence type="ECO:0000256" key="2">
    <source>
        <dbReference type="ARBA" id="ARBA00022694"/>
    </source>
</evidence>
<evidence type="ECO:0000256" key="5">
    <source>
        <dbReference type="ARBA" id="ARBA00023002"/>
    </source>
</evidence>